<accession>A0A8K0TSR1</accession>
<keyword evidence="1" id="KW-0728">SH3 domain</keyword>
<evidence type="ECO:0000313" key="4">
    <source>
        <dbReference type="EMBL" id="KAH7375809.1"/>
    </source>
</evidence>
<keyword evidence="5" id="KW-1185">Reference proteome</keyword>
<reference evidence="4" key="1">
    <citation type="journal article" date="2021" name="Nat. Commun.">
        <title>Genetic determinants of endophytism in the Arabidopsis root mycobiome.</title>
        <authorList>
            <person name="Mesny F."/>
            <person name="Miyauchi S."/>
            <person name="Thiergart T."/>
            <person name="Pickel B."/>
            <person name="Atanasova L."/>
            <person name="Karlsson M."/>
            <person name="Huettel B."/>
            <person name="Barry K.W."/>
            <person name="Haridas S."/>
            <person name="Chen C."/>
            <person name="Bauer D."/>
            <person name="Andreopoulos W."/>
            <person name="Pangilinan J."/>
            <person name="LaButti K."/>
            <person name="Riley R."/>
            <person name="Lipzen A."/>
            <person name="Clum A."/>
            <person name="Drula E."/>
            <person name="Henrissat B."/>
            <person name="Kohler A."/>
            <person name="Grigoriev I.V."/>
            <person name="Martin F.M."/>
            <person name="Hacquard S."/>
        </authorList>
    </citation>
    <scope>NUCLEOTIDE SEQUENCE</scope>
    <source>
        <strain evidence="4">MPI-CAGE-AT-0016</strain>
    </source>
</reference>
<feature type="compositionally biased region" description="Low complexity" evidence="2">
    <location>
        <begin position="143"/>
        <end position="152"/>
    </location>
</feature>
<evidence type="ECO:0000256" key="1">
    <source>
        <dbReference type="ARBA" id="ARBA00022443"/>
    </source>
</evidence>
<dbReference type="Pfam" id="PF14604">
    <property type="entry name" value="SH3_9"/>
    <property type="match status" value="1"/>
</dbReference>
<dbReference type="EMBL" id="JAGPXD010000001">
    <property type="protein sequence ID" value="KAH7375809.1"/>
    <property type="molecule type" value="Genomic_DNA"/>
</dbReference>
<feature type="region of interest" description="Disordered" evidence="2">
    <location>
        <begin position="281"/>
        <end position="313"/>
    </location>
</feature>
<feature type="domain" description="SH3" evidence="3">
    <location>
        <begin position="716"/>
        <end position="769"/>
    </location>
</feature>
<dbReference type="SUPFAM" id="SSF50044">
    <property type="entry name" value="SH3-domain"/>
    <property type="match status" value="1"/>
</dbReference>
<feature type="compositionally biased region" description="Basic and acidic residues" evidence="2">
    <location>
        <begin position="185"/>
        <end position="194"/>
    </location>
</feature>
<organism evidence="4 5">
    <name type="scientific">Plectosphaerella cucumerina</name>
    <dbReference type="NCBI Taxonomy" id="40658"/>
    <lineage>
        <taxon>Eukaryota</taxon>
        <taxon>Fungi</taxon>
        <taxon>Dikarya</taxon>
        <taxon>Ascomycota</taxon>
        <taxon>Pezizomycotina</taxon>
        <taxon>Sordariomycetes</taxon>
        <taxon>Hypocreomycetidae</taxon>
        <taxon>Glomerellales</taxon>
        <taxon>Plectosphaerellaceae</taxon>
        <taxon>Plectosphaerella</taxon>
    </lineage>
</organism>
<dbReference type="OrthoDB" id="5243589at2759"/>
<feature type="region of interest" description="Disordered" evidence="2">
    <location>
        <begin position="173"/>
        <end position="210"/>
    </location>
</feature>
<protein>
    <submittedName>
        <fullName evidence="4">SH3 domain-containing protein</fullName>
    </submittedName>
</protein>
<dbReference type="Proteomes" id="UP000813385">
    <property type="component" value="Unassembled WGS sequence"/>
</dbReference>
<dbReference type="InterPro" id="IPR001452">
    <property type="entry name" value="SH3_domain"/>
</dbReference>
<evidence type="ECO:0000259" key="3">
    <source>
        <dbReference type="Pfam" id="PF14604"/>
    </source>
</evidence>
<feature type="region of interest" description="Disordered" evidence="2">
    <location>
        <begin position="228"/>
        <end position="252"/>
    </location>
</feature>
<proteinExistence type="predicted"/>
<dbReference type="Gene3D" id="2.30.30.40">
    <property type="entry name" value="SH3 Domains"/>
    <property type="match status" value="1"/>
</dbReference>
<comment type="caution">
    <text evidence="4">The sequence shown here is derived from an EMBL/GenBank/DDBJ whole genome shotgun (WGS) entry which is preliminary data.</text>
</comment>
<evidence type="ECO:0000256" key="2">
    <source>
        <dbReference type="SAM" id="MobiDB-lite"/>
    </source>
</evidence>
<name>A0A8K0TSR1_9PEZI</name>
<feature type="compositionally biased region" description="Low complexity" evidence="2">
    <location>
        <begin position="233"/>
        <end position="246"/>
    </location>
</feature>
<gene>
    <name evidence="4" type="ORF">B0T11DRAFT_13566</name>
</gene>
<feature type="region of interest" description="Disordered" evidence="2">
    <location>
        <begin position="129"/>
        <end position="160"/>
    </location>
</feature>
<dbReference type="AlphaFoldDB" id="A0A8K0TSR1"/>
<sequence length="816" mass="89646">MDIVTELVIAPFNEIVEKATAAQQNAGEDDKSMLTESQKLIRGAERILKTVVPLCTRLHTEYGVNFINELKQHDEIAKYRLDLNNLLWDFEDYMEPDAYEKGPYTELQALCKTAGLGIGEVLKRMKIDSPAAAPQAGDDTSRRPSAATATTPILSVPSTPSIVDQARLEVVSPDQAQAQVPTTPEPHEAEESRRQTPPPSETNPWEIGPLPSLNMGILTSEPRQVMCRPPVSPTSSDVVSPSSPGSDMRYVLGTSPRRLDIGVMMMEAEDRRRRALEAEMAANTGQTTGKATPPAETPYDDSPRGPGRSASQLPAVLPSAHQGVQLRDPPITFSATILPQREQREQRDSLASSVMSRDSMQSSVSPAAAGSRGSMQSMPEDPDSITGGTTEHRPSFSRAPTIPANFPEGIHEGIEAVPREYDAGEGLIPVGTESPEWRVPSAARAASMPPRDCTLGLTSSFFQYKGFCEGAKETARGGSGVKKIKKPGFVGPQLVAKCAHCDFENDNHHLEMDQKQSESENFVCAGIGYRVRFLQKSHVATKRSDEELYGCIFCAHAQRTVEECDATIFFSPRKLFEHLARHPRPLPKVPGFTVVEEAEIPTELRNNYDLHLKRPAAASPLDDVREEISTLPVATALKTVRKMHGMRLLHDHTPAFELAEGARIIGIEFPSKYQGEWALGWHDGAKKSVPFDVIRLEPPPKNEVRMGGTSNIVAVARWRHSPKTKDGGEWLRFDKGDVISNISWQYAGHWCWSGSNSKGKWGIFPQHFIDSNTVREVTASDRASIASNENRKFRFSISRKGGIRPPSFSGPSGGRV</sequence>
<feature type="compositionally biased region" description="Low complexity" evidence="2">
    <location>
        <begin position="352"/>
        <end position="365"/>
    </location>
</feature>
<feature type="region of interest" description="Disordered" evidence="2">
    <location>
        <begin position="335"/>
        <end position="395"/>
    </location>
</feature>
<evidence type="ECO:0000313" key="5">
    <source>
        <dbReference type="Proteomes" id="UP000813385"/>
    </source>
</evidence>
<dbReference type="InterPro" id="IPR036028">
    <property type="entry name" value="SH3-like_dom_sf"/>
</dbReference>